<evidence type="ECO:0000256" key="2">
    <source>
        <dbReference type="ARBA" id="ARBA00022679"/>
    </source>
</evidence>
<evidence type="ECO:0000256" key="3">
    <source>
        <dbReference type="ARBA" id="ARBA00022691"/>
    </source>
</evidence>
<dbReference type="STRING" id="2769.R7QSA4"/>
<evidence type="ECO:0000256" key="5">
    <source>
        <dbReference type="SAM" id="Phobius"/>
    </source>
</evidence>
<keyword evidence="2 4" id="KW-0808">Transferase</keyword>
<dbReference type="AlphaFoldDB" id="R7QSA4"/>
<dbReference type="Pfam" id="PF08241">
    <property type="entry name" value="Methyltransf_11"/>
    <property type="match status" value="1"/>
</dbReference>
<dbReference type="Gramene" id="CDF40618">
    <property type="protein sequence ID" value="CDF40618"/>
    <property type="gene ID" value="CHC_T00000837001"/>
</dbReference>
<evidence type="ECO:0000313" key="8">
    <source>
        <dbReference type="Proteomes" id="UP000012073"/>
    </source>
</evidence>
<keyword evidence="5" id="KW-1133">Transmembrane helix</keyword>
<evidence type="ECO:0000313" key="7">
    <source>
        <dbReference type="EMBL" id="CDF40618.1"/>
    </source>
</evidence>
<dbReference type="RefSeq" id="XP_005710912.1">
    <property type="nucleotide sequence ID" value="XM_005710855.1"/>
</dbReference>
<dbReference type="PhylomeDB" id="R7QSA4"/>
<dbReference type="PANTHER" id="PTHR44068">
    <property type="entry name" value="ZGC:194242"/>
    <property type="match status" value="1"/>
</dbReference>
<evidence type="ECO:0000259" key="6">
    <source>
        <dbReference type="SMART" id="SM00828"/>
    </source>
</evidence>
<keyword evidence="1 4" id="KW-0489">Methyltransferase</keyword>
<keyword evidence="5" id="KW-0812">Transmembrane</keyword>
<proteinExistence type="inferred from homology"/>
<feature type="region of interest" description="SAM motif II" evidence="4">
    <location>
        <begin position="250"/>
        <end position="258"/>
    </location>
</feature>
<gene>
    <name evidence="7" type="ORF">CHC_T00000837001</name>
</gene>
<dbReference type="OrthoDB" id="3885at2759"/>
<feature type="region of interest" description="SAM motif I" evidence="4">
    <location>
        <begin position="185"/>
        <end position="194"/>
    </location>
</feature>
<dbReference type="InterPro" id="IPR013216">
    <property type="entry name" value="Methyltransf_11"/>
</dbReference>
<dbReference type="PROSITE" id="PS51581">
    <property type="entry name" value="SAM_GTMT"/>
    <property type="match status" value="1"/>
</dbReference>
<dbReference type="OMA" id="YCLPYVI"/>
<reference evidence="8" key="1">
    <citation type="journal article" date="2013" name="Proc. Natl. Acad. Sci. U.S.A.">
        <title>Genome structure and metabolic features in the red seaweed Chondrus crispus shed light on evolution of the Archaeplastida.</title>
        <authorList>
            <person name="Collen J."/>
            <person name="Porcel B."/>
            <person name="Carre W."/>
            <person name="Ball S.G."/>
            <person name="Chaparro C."/>
            <person name="Tonon T."/>
            <person name="Barbeyron T."/>
            <person name="Michel G."/>
            <person name="Noel B."/>
            <person name="Valentin K."/>
            <person name="Elias M."/>
            <person name="Artiguenave F."/>
            <person name="Arun A."/>
            <person name="Aury J.M."/>
            <person name="Barbosa-Neto J.F."/>
            <person name="Bothwell J.H."/>
            <person name="Bouget F.Y."/>
            <person name="Brillet L."/>
            <person name="Cabello-Hurtado F."/>
            <person name="Capella-Gutierrez S."/>
            <person name="Charrier B."/>
            <person name="Cladiere L."/>
            <person name="Cock J.M."/>
            <person name="Coelho S.M."/>
            <person name="Colleoni C."/>
            <person name="Czjzek M."/>
            <person name="Da Silva C."/>
            <person name="Delage L."/>
            <person name="Denoeud F."/>
            <person name="Deschamps P."/>
            <person name="Dittami S.M."/>
            <person name="Gabaldon T."/>
            <person name="Gachon C.M."/>
            <person name="Groisillier A."/>
            <person name="Herve C."/>
            <person name="Jabbari K."/>
            <person name="Katinka M."/>
            <person name="Kloareg B."/>
            <person name="Kowalczyk N."/>
            <person name="Labadie K."/>
            <person name="Leblanc C."/>
            <person name="Lopez P.J."/>
            <person name="McLachlan D.H."/>
            <person name="Meslet-Cladiere L."/>
            <person name="Moustafa A."/>
            <person name="Nehr Z."/>
            <person name="Nyvall Collen P."/>
            <person name="Panaud O."/>
            <person name="Partensky F."/>
            <person name="Poulain J."/>
            <person name="Rensing S.A."/>
            <person name="Rousvoal S."/>
            <person name="Samson G."/>
            <person name="Symeonidi A."/>
            <person name="Weissenbach J."/>
            <person name="Zambounis A."/>
            <person name="Wincker P."/>
            <person name="Boyen C."/>
        </authorList>
    </citation>
    <scope>NUCLEOTIDE SEQUENCE [LARGE SCALE GENOMIC DNA]</scope>
    <source>
        <strain evidence="8">cv. Stackhouse</strain>
    </source>
</reference>
<evidence type="ECO:0000256" key="1">
    <source>
        <dbReference type="ARBA" id="ARBA00022603"/>
    </source>
</evidence>
<dbReference type="InterPro" id="IPR029063">
    <property type="entry name" value="SAM-dependent_MTases_sf"/>
</dbReference>
<keyword evidence="3 4" id="KW-0949">S-adenosyl-L-methionine</keyword>
<dbReference type="PANTHER" id="PTHR44068:SF11">
    <property type="entry name" value="GERANYL DIPHOSPHATE 2-C-METHYLTRANSFERASE"/>
    <property type="match status" value="1"/>
</dbReference>
<dbReference type="InterPro" id="IPR025774">
    <property type="entry name" value="PiNMT-like"/>
</dbReference>
<evidence type="ECO:0000256" key="4">
    <source>
        <dbReference type="PROSITE-ProRule" id="PRU00914"/>
    </source>
</evidence>
<dbReference type="SMART" id="SM00828">
    <property type="entry name" value="PKS_MT"/>
    <property type="match status" value="1"/>
</dbReference>
<feature type="domain" description="Polyketide synthase-like methyltransferase" evidence="6">
    <location>
        <begin position="175"/>
        <end position="419"/>
    </location>
</feature>
<comment type="similarity">
    <text evidence="4">Belongs to the class I-like SAM-binding methyltransferase superfamily. gTMT family.</text>
</comment>
<dbReference type="GO" id="GO:0008757">
    <property type="term" value="F:S-adenosylmethionine-dependent methyltransferase activity"/>
    <property type="evidence" value="ECO:0007669"/>
    <property type="project" value="InterPro"/>
</dbReference>
<dbReference type="InterPro" id="IPR020803">
    <property type="entry name" value="MeTfrase_dom"/>
</dbReference>
<dbReference type="InterPro" id="IPR050447">
    <property type="entry name" value="Erg6_SMT_methyltransf"/>
</dbReference>
<sequence>MAADMQMQIAFVPTTTSTFLTSFGIHKTLQPTSVFKCEQPSVNVVRMSAGSRSVRPAANVARSYVTRDRTGIPVVNIDGFSRPPPPYWLFALIAAAIGWLLRRLVIARHLARVYKRVDLSRDIAEFYDARSAAWERVWGEHMHHGIYDKVDGKTLKGREAQVRTMSELLRFGGLLNEKLPPGARVLDVGCGIGGASRYLAEHFGEGCRVTGITLSPYQAKRATELNEERGLGGRVTNEVRNALKTGFPDDHFDVVWSLESGEHMENKQQFLQECARVLKPGGKMVMLAWCIRETSPPLRMAERFSIRRIMEEYCLPRVAPPSEYDTEMVRAGLRAVDLNDWTKRAAPFWGEVVRSALFRRSGWEVLLKYKWPLIRSALAMRHVIRGIKQGVFRIVAFSAHKPTDREAREERERTVACCSKSSLPRTR</sequence>
<feature type="transmembrane region" description="Helical" evidence="5">
    <location>
        <begin position="87"/>
        <end position="106"/>
    </location>
</feature>
<name>R7QSA4_CHOCR</name>
<protein>
    <recommendedName>
        <fullName evidence="6">Polyketide synthase-like methyltransferase domain-containing protein</fullName>
    </recommendedName>
</protein>
<dbReference type="Gene3D" id="3.40.50.150">
    <property type="entry name" value="Vaccinia Virus protein VP39"/>
    <property type="match status" value="1"/>
</dbReference>
<dbReference type="KEGG" id="ccp:CHC_T00000837001"/>
<dbReference type="CDD" id="cd02440">
    <property type="entry name" value="AdoMet_MTases"/>
    <property type="match status" value="1"/>
</dbReference>
<feature type="region of interest" description="SAM motif III" evidence="4">
    <location>
        <begin position="277"/>
        <end position="286"/>
    </location>
</feature>
<dbReference type="SUPFAM" id="SSF53335">
    <property type="entry name" value="S-adenosyl-L-methionine-dependent methyltransferases"/>
    <property type="match status" value="1"/>
</dbReference>
<dbReference type="GeneID" id="17318632"/>
<accession>R7QSA4</accession>
<keyword evidence="5" id="KW-0472">Membrane</keyword>
<organism evidence="7 8">
    <name type="scientific">Chondrus crispus</name>
    <name type="common">Carrageen Irish moss</name>
    <name type="synonym">Polymorpha crispa</name>
    <dbReference type="NCBI Taxonomy" id="2769"/>
    <lineage>
        <taxon>Eukaryota</taxon>
        <taxon>Rhodophyta</taxon>
        <taxon>Florideophyceae</taxon>
        <taxon>Rhodymeniophycidae</taxon>
        <taxon>Gigartinales</taxon>
        <taxon>Gigartinaceae</taxon>
        <taxon>Chondrus</taxon>
    </lineage>
</organism>
<dbReference type="Proteomes" id="UP000012073">
    <property type="component" value="Unassembled WGS sequence"/>
</dbReference>
<keyword evidence="8" id="KW-1185">Reference proteome</keyword>
<dbReference type="GO" id="GO:0032259">
    <property type="term" value="P:methylation"/>
    <property type="evidence" value="ECO:0007669"/>
    <property type="project" value="UniProtKB-UniRule"/>
</dbReference>
<dbReference type="EMBL" id="HG002217">
    <property type="protein sequence ID" value="CDF40618.1"/>
    <property type="molecule type" value="Genomic_DNA"/>
</dbReference>